<sequence>MIISRKSKPFRTPVVSGMVIALVASFASSNYAKEVLPGDSIMSQDLLTLSPTASPRSLGKSPFVIDDQSIRVSANDISVSLLPNNEFGVLGTSLTKSDPVSFSIKNDAQGEWLVSLDLSSSGASESPNTNISAGYDLPNQTSQFFVNYGRQTLPVSVSFENPVNSILNGKQLDASSLAFGFNQEVHDGWDVTISYLKSDFDLVTTESALAQMQDKSSSSSYRFFYDFNQDGAPEAINLMSNLSGIEGFQQNLEGIEIKISRQLSSNFALGASVEQSKGLYQQQAIDLSKQVTPFETNSYSLYGGMRFAEDWTVGANVNKQESQFAFESSPASNFKFEDTTLDIGLQYQTKWNKTGLVIRIDLMNLLGAAHLEDSLSQSMDLDARGLVPYTFQSPKYIKLSGSINF</sequence>
<dbReference type="EMBL" id="CP001707">
    <property type="protein sequence ID" value="ACV27355.1"/>
    <property type="molecule type" value="Genomic_DNA"/>
</dbReference>
<dbReference type="Proteomes" id="UP000001231">
    <property type="component" value="Chromosome"/>
</dbReference>
<protein>
    <recommendedName>
        <fullName evidence="4">TonB-dependent receptor</fullName>
    </recommendedName>
</protein>
<dbReference type="KEGG" id="kko:Kkor_1945"/>
<feature type="signal peptide" evidence="1">
    <location>
        <begin position="1"/>
        <end position="32"/>
    </location>
</feature>
<dbReference type="AlphaFoldDB" id="C7R6C7"/>
<evidence type="ECO:0000313" key="3">
    <source>
        <dbReference type="Proteomes" id="UP000001231"/>
    </source>
</evidence>
<feature type="chain" id="PRO_5002983454" description="TonB-dependent receptor" evidence="1">
    <location>
        <begin position="33"/>
        <end position="405"/>
    </location>
</feature>
<accession>C7R6C7</accession>
<proteinExistence type="predicted"/>
<organism evidence="2 3">
    <name type="scientific">Kangiella koreensis (strain DSM 16069 / JCM 12317 / KCTC 12182 / SW-125)</name>
    <dbReference type="NCBI Taxonomy" id="523791"/>
    <lineage>
        <taxon>Bacteria</taxon>
        <taxon>Pseudomonadati</taxon>
        <taxon>Pseudomonadota</taxon>
        <taxon>Gammaproteobacteria</taxon>
        <taxon>Kangiellales</taxon>
        <taxon>Kangiellaceae</taxon>
        <taxon>Kangiella</taxon>
    </lineage>
</organism>
<dbReference type="HOGENOM" id="CLU_679307_0_0_6"/>
<dbReference type="SUPFAM" id="SSF56935">
    <property type="entry name" value="Porins"/>
    <property type="match status" value="1"/>
</dbReference>
<evidence type="ECO:0008006" key="4">
    <source>
        <dbReference type="Google" id="ProtNLM"/>
    </source>
</evidence>
<keyword evidence="3" id="KW-1185">Reference proteome</keyword>
<reference evidence="2 3" key="1">
    <citation type="journal article" date="2009" name="Stand. Genomic Sci.">
        <title>Complete genome sequence of Kangiella koreensis type strain (SW-125).</title>
        <authorList>
            <person name="Han C."/>
            <person name="Sikorski J."/>
            <person name="Lapidus A."/>
            <person name="Nolan M."/>
            <person name="Glavina Del Rio T."/>
            <person name="Tice H."/>
            <person name="Cheng J.F."/>
            <person name="Lucas S."/>
            <person name="Chen F."/>
            <person name="Copeland A."/>
            <person name="Ivanova N."/>
            <person name="Mavromatis K."/>
            <person name="Ovchinnikova G."/>
            <person name="Pati A."/>
            <person name="Bruce D."/>
            <person name="Goodwin L."/>
            <person name="Pitluck S."/>
            <person name="Chen A."/>
            <person name="Palaniappan K."/>
            <person name="Land M."/>
            <person name="Hauser L."/>
            <person name="Chang Y.J."/>
            <person name="Jeffries C.D."/>
            <person name="Chain P."/>
            <person name="Saunders E."/>
            <person name="Brettin T."/>
            <person name="Goker M."/>
            <person name="Tindall B.J."/>
            <person name="Bristow J."/>
            <person name="Eisen J.A."/>
            <person name="Markowitz V."/>
            <person name="Hugenholtz P."/>
            <person name="Kyrpides N.C."/>
            <person name="Klenk H.P."/>
            <person name="Detter J.C."/>
        </authorList>
    </citation>
    <scope>NUCLEOTIDE SEQUENCE [LARGE SCALE GENOMIC DNA]</scope>
    <source>
        <strain evidence="3">DSM 16069 / KCTC 12182 / SW-125</strain>
    </source>
</reference>
<dbReference type="RefSeq" id="WP_015780960.1">
    <property type="nucleotide sequence ID" value="NC_013166.1"/>
</dbReference>
<gene>
    <name evidence="2" type="ordered locus">Kkor_1945</name>
</gene>
<evidence type="ECO:0000256" key="1">
    <source>
        <dbReference type="SAM" id="SignalP"/>
    </source>
</evidence>
<dbReference type="STRING" id="523791.Kkor_1945"/>
<evidence type="ECO:0000313" key="2">
    <source>
        <dbReference type="EMBL" id="ACV27355.1"/>
    </source>
</evidence>
<name>C7R6C7_KANKD</name>
<keyword evidence="1" id="KW-0732">Signal</keyword>
<dbReference type="InParanoid" id="C7R6C7"/>